<evidence type="ECO:0000259" key="3">
    <source>
        <dbReference type="Pfam" id="PF02397"/>
    </source>
</evidence>
<dbReference type="Proteomes" id="UP001199631">
    <property type="component" value="Unassembled WGS sequence"/>
</dbReference>
<organism evidence="4 5">
    <name type="scientific">Oceanobacillus jordanicus</name>
    <dbReference type="NCBI Taxonomy" id="2867266"/>
    <lineage>
        <taxon>Bacteria</taxon>
        <taxon>Bacillati</taxon>
        <taxon>Bacillota</taxon>
        <taxon>Bacilli</taxon>
        <taxon>Bacillales</taxon>
        <taxon>Bacillaceae</taxon>
        <taxon>Oceanobacillus</taxon>
    </lineage>
</organism>
<keyword evidence="2" id="KW-0472">Membrane</keyword>
<keyword evidence="4" id="KW-0808">Transferase</keyword>
<dbReference type="RefSeq" id="WP_238022139.1">
    <property type="nucleotide sequence ID" value="NZ_JAIFZM010000024.1"/>
</dbReference>
<name>A0AAW5BC44_9BACI</name>
<sequence>MELQRYESRVSKPSAEKKRVYLLVKRVLDIIVSFLLLILFTPLILIVARIIYKQEGGPVLAKSWRVGVHERPFILYEFRTFSTPSRVISAFPRPATVTRAHYRQQQMIRERQQQVLTPIGKKLRKFKLHKLPQLWNVLKGEMSFVGPIAVDRETVVTYNQYEYRRMAMKPGITGFTRVYTPGLRKDLKIEQDLYYMKYRTLKMDMIILFRAIRRLFKNKTTK</sequence>
<keyword evidence="2" id="KW-0812">Transmembrane</keyword>
<evidence type="ECO:0000313" key="4">
    <source>
        <dbReference type="EMBL" id="MCG3421183.1"/>
    </source>
</evidence>
<reference evidence="4 5" key="1">
    <citation type="journal article" date="2022" name="Evol. Bioinform. Online">
        <title>Draft Genome Sequence of Oceanobacillus jordanicus Strain GSFE11, a Halotolerant Plant Growth-Promoting Bacterial Endophyte Isolated From the Jordan Valley.</title>
        <authorList>
            <person name="Alhindi T."/>
            <person name="Albdaiwi R."/>
        </authorList>
    </citation>
    <scope>NUCLEOTIDE SEQUENCE [LARGE SCALE GENOMIC DNA]</scope>
    <source>
        <strain evidence="4 5">GSFE11</strain>
    </source>
</reference>
<feature type="transmembrane region" description="Helical" evidence="2">
    <location>
        <begin position="27"/>
        <end position="52"/>
    </location>
</feature>
<keyword evidence="2" id="KW-1133">Transmembrane helix</keyword>
<gene>
    <name evidence="4" type="ORF">K3T81_18720</name>
</gene>
<protein>
    <submittedName>
        <fullName evidence="4">Sugar transferase</fullName>
    </submittedName>
</protein>
<dbReference type="PANTHER" id="PTHR30576:SF0">
    <property type="entry name" value="UNDECAPRENYL-PHOSPHATE N-ACETYLGALACTOSAMINYL 1-PHOSPHATE TRANSFERASE-RELATED"/>
    <property type="match status" value="1"/>
</dbReference>
<dbReference type="EMBL" id="JAIFZM010000024">
    <property type="protein sequence ID" value="MCG3421183.1"/>
    <property type="molecule type" value="Genomic_DNA"/>
</dbReference>
<dbReference type="PANTHER" id="PTHR30576">
    <property type="entry name" value="COLANIC BIOSYNTHESIS UDP-GLUCOSE LIPID CARRIER TRANSFERASE"/>
    <property type="match status" value="1"/>
</dbReference>
<comment type="similarity">
    <text evidence="1">Belongs to the bacterial sugar transferase family.</text>
</comment>
<comment type="caution">
    <text evidence="4">The sequence shown here is derived from an EMBL/GenBank/DDBJ whole genome shotgun (WGS) entry which is preliminary data.</text>
</comment>
<accession>A0AAW5BC44</accession>
<dbReference type="AlphaFoldDB" id="A0AAW5BC44"/>
<dbReference type="GO" id="GO:0016780">
    <property type="term" value="F:phosphotransferase activity, for other substituted phosphate groups"/>
    <property type="evidence" value="ECO:0007669"/>
    <property type="project" value="TreeGrafter"/>
</dbReference>
<dbReference type="Pfam" id="PF02397">
    <property type="entry name" value="Bac_transf"/>
    <property type="match status" value="1"/>
</dbReference>
<proteinExistence type="inferred from homology"/>
<evidence type="ECO:0000256" key="1">
    <source>
        <dbReference type="ARBA" id="ARBA00006464"/>
    </source>
</evidence>
<evidence type="ECO:0000256" key="2">
    <source>
        <dbReference type="SAM" id="Phobius"/>
    </source>
</evidence>
<dbReference type="InterPro" id="IPR003362">
    <property type="entry name" value="Bact_transf"/>
</dbReference>
<keyword evidence="5" id="KW-1185">Reference proteome</keyword>
<feature type="domain" description="Bacterial sugar transferase" evidence="3">
    <location>
        <begin position="25"/>
        <end position="216"/>
    </location>
</feature>
<evidence type="ECO:0000313" key="5">
    <source>
        <dbReference type="Proteomes" id="UP001199631"/>
    </source>
</evidence>